<dbReference type="AlphaFoldDB" id="A0A482Y7E0"/>
<name>A0A482Y7E0_9EURY</name>
<dbReference type="EMBL" id="SHMR01000001">
    <property type="protein sequence ID" value="RZH69716.1"/>
    <property type="molecule type" value="Genomic_DNA"/>
</dbReference>
<dbReference type="Proteomes" id="UP000292704">
    <property type="component" value="Unassembled WGS sequence"/>
</dbReference>
<feature type="compositionally biased region" description="Basic and acidic residues" evidence="1">
    <location>
        <begin position="45"/>
        <end position="61"/>
    </location>
</feature>
<sequence length="344" mass="36821">MGISGATAALAGCNSSSDESDGPEGPFADLQELPETEALLTQHRRTLDDRSFVSEEERMENPSDIGASESTAQTIRSGEAGTLVKADDIARNLSSDGRQAVWFTGTARISRITHTFNPDGIAPPYIDAETVSRIVSVAELERVDVTGDDEEVYVFEASSADEEAARELDLDVSAIDVRMEIAAAGYIRSIETELTAAEPADAEQATTTMYQYDVTELGDITVSEPDFVSDAVRIEGELSEDGSTLVLDHAGGPAVSADTELILQDANVSQPQRGASFPAAFESGDEAHVYWTAAEEPAISVDGTPSDVARDFAVPSQPEERVVFLSELPETGPKRFVVRIGQRE</sequence>
<dbReference type="OrthoDB" id="175292at2157"/>
<gene>
    <name evidence="2" type="ORF">ELS17_08475</name>
</gene>
<proteinExistence type="predicted"/>
<comment type="caution">
    <text evidence="2">The sequence shown here is derived from an EMBL/GenBank/DDBJ whole genome shotgun (WGS) entry which is preliminary data.</text>
</comment>
<reference evidence="2 3" key="1">
    <citation type="submission" date="2019-02" db="EMBL/GenBank/DDBJ databases">
        <title>Genome analysis provides insights into bioremediation potentialities and Haloocin production by Natrinema altunense strain 4.1R isolated from Chott Douz in Tunisian desert.</title>
        <authorList>
            <person name="Najjari A."/>
            <person name="Youssef N."/>
            <person name="Ben Dhia O."/>
            <person name="Ferjani R."/>
            <person name="El Hidri D."/>
            <person name="Ouzari H.I."/>
            <person name="Cherif A."/>
        </authorList>
    </citation>
    <scope>NUCLEOTIDE SEQUENCE [LARGE SCALE GENOMIC DNA]</scope>
    <source>
        <strain evidence="2 3">4.1R</strain>
    </source>
</reference>
<evidence type="ECO:0000313" key="3">
    <source>
        <dbReference type="Proteomes" id="UP000292704"/>
    </source>
</evidence>
<feature type="region of interest" description="Disordered" evidence="1">
    <location>
        <begin position="1"/>
        <end position="79"/>
    </location>
</feature>
<protein>
    <submittedName>
        <fullName evidence="2">Uncharacterized protein</fullName>
    </submittedName>
</protein>
<accession>A0A482Y7E0</accession>
<evidence type="ECO:0000313" key="2">
    <source>
        <dbReference type="EMBL" id="RZH69716.1"/>
    </source>
</evidence>
<evidence type="ECO:0000256" key="1">
    <source>
        <dbReference type="SAM" id="MobiDB-lite"/>
    </source>
</evidence>
<organism evidence="2 3">
    <name type="scientific">Natrinema altunense</name>
    <dbReference type="NCBI Taxonomy" id="222984"/>
    <lineage>
        <taxon>Archaea</taxon>
        <taxon>Methanobacteriati</taxon>
        <taxon>Methanobacteriota</taxon>
        <taxon>Stenosarchaea group</taxon>
        <taxon>Halobacteria</taxon>
        <taxon>Halobacteriales</taxon>
        <taxon>Natrialbaceae</taxon>
        <taxon>Natrinema</taxon>
    </lineage>
</organism>